<keyword evidence="5" id="KW-0862">Zinc</keyword>
<dbReference type="AlphaFoldDB" id="A0AAD9JHK8"/>
<keyword evidence="7" id="KW-0811">Translocation</keyword>
<protein>
    <recommendedName>
        <fullName evidence="11">Tim10-like domain-containing protein</fullName>
    </recommendedName>
</protein>
<dbReference type="InterPro" id="IPR035427">
    <property type="entry name" value="Tim10-like_dom_sf"/>
</dbReference>
<proteinExistence type="inferred from homology"/>
<keyword evidence="8" id="KW-0496">Mitochondrion</keyword>
<dbReference type="SUPFAM" id="SSF144122">
    <property type="entry name" value="Tim10-like"/>
    <property type="match status" value="1"/>
</dbReference>
<comment type="subcellular location">
    <subcellularLocation>
        <location evidence="1">Mitochondrion</location>
    </subcellularLocation>
</comment>
<dbReference type="EMBL" id="JAODUP010000306">
    <property type="protein sequence ID" value="KAK2153121.1"/>
    <property type="molecule type" value="Genomic_DNA"/>
</dbReference>
<comment type="similarity">
    <text evidence="2">Belongs to the small Tim family.</text>
</comment>
<evidence type="ECO:0000256" key="1">
    <source>
        <dbReference type="ARBA" id="ARBA00004173"/>
    </source>
</evidence>
<dbReference type="Gene3D" id="1.10.287.810">
    <property type="entry name" value="Mitochondrial import inner membrane translocase subunit tim13 like domains"/>
    <property type="match status" value="1"/>
</dbReference>
<evidence type="ECO:0000256" key="9">
    <source>
        <dbReference type="ARBA" id="ARBA00023157"/>
    </source>
</evidence>
<dbReference type="FunFam" id="1.10.287.810:FF:000001">
    <property type="entry name" value="mitochondrial import inner membrane translocase subunit TIM13"/>
    <property type="match status" value="1"/>
</dbReference>
<dbReference type="GO" id="GO:0046872">
    <property type="term" value="F:metal ion binding"/>
    <property type="evidence" value="ECO:0007669"/>
    <property type="project" value="UniProtKB-KW"/>
</dbReference>
<feature type="domain" description="Tim10-like" evidence="11">
    <location>
        <begin position="142"/>
        <end position="199"/>
    </location>
</feature>
<keyword evidence="3" id="KW-0813">Transport</keyword>
<evidence type="ECO:0000313" key="13">
    <source>
        <dbReference type="Proteomes" id="UP001208570"/>
    </source>
</evidence>
<sequence length="209" mass="24569">MLLMRSRLPLRFEVSRGRMTNKMAAVFPHIDRRTGGQNAMYRKRNLTWFDECTIVFNRAMDFSVDAPVGAKGDAIQKEQVMEQVKAQIAVANAQELLQKKITLKSNREYDYFGNVYEYYYFAFWTNVLESVRLLLTFNALSFLFQKMTDKCYRKCIHKPGTSLDNSEQAISHSIFQKCIAMCMDRYMDAWNLVSRTYTQRLQKERSRIG</sequence>
<evidence type="ECO:0000256" key="8">
    <source>
        <dbReference type="ARBA" id="ARBA00023128"/>
    </source>
</evidence>
<keyword evidence="9" id="KW-1015">Disulfide bond</keyword>
<dbReference type="GO" id="GO:0045039">
    <property type="term" value="P:protein insertion into mitochondrial inner membrane"/>
    <property type="evidence" value="ECO:0007669"/>
    <property type="project" value="UniProtKB-ARBA"/>
</dbReference>
<evidence type="ECO:0000256" key="5">
    <source>
        <dbReference type="ARBA" id="ARBA00022833"/>
    </source>
</evidence>
<evidence type="ECO:0000256" key="2">
    <source>
        <dbReference type="ARBA" id="ARBA00006720"/>
    </source>
</evidence>
<gene>
    <name evidence="12" type="ORF">LSH36_306g01050</name>
</gene>
<evidence type="ECO:0000256" key="7">
    <source>
        <dbReference type="ARBA" id="ARBA00023010"/>
    </source>
</evidence>
<evidence type="ECO:0000256" key="10">
    <source>
        <dbReference type="ARBA" id="ARBA00023186"/>
    </source>
</evidence>
<evidence type="ECO:0000256" key="4">
    <source>
        <dbReference type="ARBA" id="ARBA00022723"/>
    </source>
</evidence>
<evidence type="ECO:0000313" key="12">
    <source>
        <dbReference type="EMBL" id="KAK2153121.1"/>
    </source>
</evidence>
<organism evidence="12 13">
    <name type="scientific">Paralvinella palmiformis</name>
    <dbReference type="NCBI Taxonomy" id="53620"/>
    <lineage>
        <taxon>Eukaryota</taxon>
        <taxon>Metazoa</taxon>
        <taxon>Spiralia</taxon>
        <taxon>Lophotrochozoa</taxon>
        <taxon>Annelida</taxon>
        <taxon>Polychaeta</taxon>
        <taxon>Sedentaria</taxon>
        <taxon>Canalipalpata</taxon>
        <taxon>Terebellida</taxon>
        <taxon>Terebelliformia</taxon>
        <taxon>Alvinellidae</taxon>
        <taxon>Paralvinella</taxon>
    </lineage>
</organism>
<keyword evidence="6" id="KW-0653">Protein transport</keyword>
<accession>A0AAD9JHK8</accession>
<dbReference type="GO" id="GO:0042719">
    <property type="term" value="C:mitochondrial intermembrane space chaperone complex"/>
    <property type="evidence" value="ECO:0007669"/>
    <property type="project" value="UniProtKB-ARBA"/>
</dbReference>
<dbReference type="Pfam" id="PF02953">
    <property type="entry name" value="zf-Tim10_DDP"/>
    <property type="match status" value="1"/>
</dbReference>
<keyword evidence="4" id="KW-0479">Metal-binding</keyword>
<evidence type="ECO:0000259" key="11">
    <source>
        <dbReference type="Pfam" id="PF02953"/>
    </source>
</evidence>
<reference evidence="12" key="1">
    <citation type="journal article" date="2023" name="Mol. Biol. Evol.">
        <title>Third-Generation Sequencing Reveals the Adaptive Role of the Epigenome in Three Deep-Sea Polychaetes.</title>
        <authorList>
            <person name="Perez M."/>
            <person name="Aroh O."/>
            <person name="Sun Y."/>
            <person name="Lan Y."/>
            <person name="Juniper S.K."/>
            <person name="Young C.R."/>
            <person name="Angers B."/>
            <person name="Qian P.Y."/>
        </authorList>
    </citation>
    <scope>NUCLEOTIDE SEQUENCE</scope>
    <source>
        <strain evidence="12">P08H-3</strain>
    </source>
</reference>
<keyword evidence="13" id="KW-1185">Reference proteome</keyword>
<comment type="caution">
    <text evidence="12">The sequence shown here is derived from an EMBL/GenBank/DDBJ whole genome shotgun (WGS) entry which is preliminary data.</text>
</comment>
<evidence type="ECO:0000256" key="6">
    <source>
        <dbReference type="ARBA" id="ARBA00022927"/>
    </source>
</evidence>
<evidence type="ECO:0000256" key="3">
    <source>
        <dbReference type="ARBA" id="ARBA00022448"/>
    </source>
</evidence>
<keyword evidence="10" id="KW-0143">Chaperone</keyword>
<name>A0AAD9JHK8_9ANNE</name>
<dbReference type="InterPro" id="IPR004217">
    <property type="entry name" value="Tim10-like"/>
</dbReference>
<dbReference type="Proteomes" id="UP001208570">
    <property type="component" value="Unassembled WGS sequence"/>
</dbReference>
<dbReference type="GO" id="GO:0015031">
    <property type="term" value="P:protein transport"/>
    <property type="evidence" value="ECO:0007669"/>
    <property type="project" value="UniProtKB-KW"/>
</dbReference>